<dbReference type="OMA" id="TEYLMIL"/>
<dbReference type="CDD" id="cd00174">
    <property type="entry name" value="SH3"/>
    <property type="match status" value="1"/>
</dbReference>
<dbReference type="Gene3D" id="3.30.1520.10">
    <property type="entry name" value="Phox-like domain"/>
    <property type="match status" value="1"/>
</dbReference>
<keyword evidence="1 3" id="KW-0728">SH3 domain</keyword>
<feature type="domain" description="PX" evidence="6">
    <location>
        <begin position="2"/>
        <end position="177"/>
    </location>
</feature>
<feature type="domain" description="SH3" evidence="5">
    <location>
        <begin position="261"/>
        <end position="328"/>
    </location>
</feature>
<dbReference type="InterPro" id="IPR001452">
    <property type="entry name" value="SH3_domain"/>
</dbReference>
<dbReference type="AlphaFoldDB" id="D2VFI2"/>
<reference evidence="7 8" key="1">
    <citation type="journal article" date="2010" name="Cell">
        <title>The genome of Naegleria gruberi illuminates early eukaryotic versatility.</title>
        <authorList>
            <person name="Fritz-Laylin L.K."/>
            <person name="Prochnik S.E."/>
            <person name="Ginger M.L."/>
            <person name="Dacks J.B."/>
            <person name="Carpenter M.L."/>
            <person name="Field M.C."/>
            <person name="Kuo A."/>
            <person name="Paredez A."/>
            <person name="Chapman J."/>
            <person name="Pham J."/>
            <person name="Shu S."/>
            <person name="Neupane R."/>
            <person name="Cipriano M."/>
            <person name="Mancuso J."/>
            <person name="Tu H."/>
            <person name="Salamov A."/>
            <person name="Lindquist E."/>
            <person name="Shapiro H."/>
            <person name="Lucas S."/>
            <person name="Grigoriev I.V."/>
            <person name="Cande W.Z."/>
            <person name="Fulton C."/>
            <person name="Rokhsar D.S."/>
            <person name="Dawson S.C."/>
        </authorList>
    </citation>
    <scope>NUCLEOTIDE SEQUENCE [LARGE SCALE GENOMIC DNA]</scope>
    <source>
        <strain evidence="7 8">NEG-M</strain>
    </source>
</reference>
<dbReference type="InterPro" id="IPR036871">
    <property type="entry name" value="PX_dom_sf"/>
</dbReference>
<dbReference type="PROSITE" id="PS50195">
    <property type="entry name" value="PX"/>
    <property type="match status" value="1"/>
</dbReference>
<feature type="domain" description="SH3" evidence="5">
    <location>
        <begin position="171"/>
        <end position="240"/>
    </location>
</feature>
<gene>
    <name evidence="7" type="ORF">NAEGRDRAFT_49116</name>
</gene>
<dbReference type="Proteomes" id="UP000006671">
    <property type="component" value="Unassembled WGS sequence"/>
</dbReference>
<evidence type="ECO:0000256" key="3">
    <source>
        <dbReference type="PROSITE-ProRule" id="PRU00192"/>
    </source>
</evidence>
<evidence type="ECO:0000256" key="4">
    <source>
        <dbReference type="SAM" id="MobiDB-lite"/>
    </source>
</evidence>
<dbReference type="Gene3D" id="2.30.30.40">
    <property type="entry name" value="SH3 Domains"/>
    <property type="match status" value="2"/>
</dbReference>
<evidence type="ECO:0000256" key="2">
    <source>
        <dbReference type="ARBA" id="ARBA00022737"/>
    </source>
</evidence>
<dbReference type="OrthoDB" id="430293at2759"/>
<dbReference type="GeneID" id="8853358"/>
<dbReference type="CDD" id="cd06093">
    <property type="entry name" value="PX_domain"/>
    <property type="match status" value="1"/>
</dbReference>
<protein>
    <submittedName>
        <fullName evidence="7">Predicted protein</fullName>
    </submittedName>
</protein>
<dbReference type="EMBL" id="GG738868">
    <property type="protein sequence ID" value="EFC44368.1"/>
    <property type="molecule type" value="Genomic_DNA"/>
</dbReference>
<proteinExistence type="predicted"/>
<dbReference type="GO" id="GO:0005737">
    <property type="term" value="C:cytoplasm"/>
    <property type="evidence" value="ECO:0007669"/>
    <property type="project" value="TreeGrafter"/>
</dbReference>
<feature type="region of interest" description="Disordered" evidence="4">
    <location>
        <begin position="142"/>
        <end position="168"/>
    </location>
</feature>
<dbReference type="SUPFAM" id="SSF64268">
    <property type="entry name" value="PX domain"/>
    <property type="match status" value="1"/>
</dbReference>
<accession>D2VFI2</accession>
<keyword evidence="8" id="KW-1185">Reference proteome</keyword>
<dbReference type="GO" id="GO:0035091">
    <property type="term" value="F:phosphatidylinositol binding"/>
    <property type="evidence" value="ECO:0007669"/>
    <property type="project" value="InterPro"/>
</dbReference>
<dbReference type="InParanoid" id="D2VFI2"/>
<dbReference type="PANTHER" id="PTHR15706:SF2">
    <property type="entry name" value="SH3 AND PX DOMAIN-CONTAINING PROTEIN 2A"/>
    <property type="match status" value="1"/>
</dbReference>
<organism evidence="8">
    <name type="scientific">Naegleria gruberi</name>
    <name type="common">Amoeba</name>
    <dbReference type="NCBI Taxonomy" id="5762"/>
    <lineage>
        <taxon>Eukaryota</taxon>
        <taxon>Discoba</taxon>
        <taxon>Heterolobosea</taxon>
        <taxon>Tetramitia</taxon>
        <taxon>Eutetramitia</taxon>
        <taxon>Vahlkampfiidae</taxon>
        <taxon>Naegleria</taxon>
    </lineage>
</organism>
<dbReference type="SUPFAM" id="SSF50044">
    <property type="entry name" value="SH3-domain"/>
    <property type="match status" value="2"/>
</dbReference>
<keyword evidence="2" id="KW-0677">Repeat</keyword>
<evidence type="ECO:0000259" key="5">
    <source>
        <dbReference type="PROSITE" id="PS50002"/>
    </source>
</evidence>
<evidence type="ECO:0000313" key="8">
    <source>
        <dbReference type="Proteomes" id="UP000006671"/>
    </source>
</evidence>
<sequence>MKITITRYSISKKENENDKQYVLYHITVNYDGVIWEIARRYSEFEKLYIALSKVINTKKFGKFPKKEVLEFFEVNKHWEEIKNFAALASTSSSSNIAPPVVYNIDNNNNLKITIDHNLEHLVYNVIDSPTVAYQETDFDEAPPVVVGQPSRQSVESRPSTEKSESSLQEFNTQSLFVAIRDHNPKDETELSFKAGDVIEVIQRGSCSCSEQDCYWYGRNTSETGSQQGFFDARCLDLGTFKPKAFSVLMTDAYNSDESIQIDGTIKVIEIDYEAEREDEISVRRGQTVKILPTSRQTRKGWKLVEILSESCQRVSETGFIPTEYLMIL</sequence>
<dbReference type="InterPro" id="IPR001683">
    <property type="entry name" value="PX_dom"/>
</dbReference>
<dbReference type="VEuPathDB" id="AmoebaDB:NAEGRDRAFT_49116"/>
<dbReference type="Pfam" id="PF14604">
    <property type="entry name" value="SH3_9"/>
    <property type="match status" value="1"/>
</dbReference>
<dbReference type="RefSeq" id="XP_002677112.1">
    <property type="nucleotide sequence ID" value="XM_002677066.1"/>
</dbReference>
<name>D2VFI2_NAEGR</name>
<dbReference type="PANTHER" id="PTHR15706">
    <property type="entry name" value="SH3 MULTIPLE DOMAIN"/>
    <property type="match status" value="1"/>
</dbReference>
<evidence type="ECO:0000259" key="6">
    <source>
        <dbReference type="PROSITE" id="PS50195"/>
    </source>
</evidence>
<evidence type="ECO:0000256" key="1">
    <source>
        <dbReference type="ARBA" id="ARBA00022443"/>
    </source>
</evidence>
<dbReference type="PROSITE" id="PS50002">
    <property type="entry name" value="SH3"/>
    <property type="match status" value="2"/>
</dbReference>
<dbReference type="InterPro" id="IPR036028">
    <property type="entry name" value="SH3-like_dom_sf"/>
</dbReference>
<dbReference type="KEGG" id="ngr:NAEGRDRAFT_49116"/>
<dbReference type="SMART" id="SM00326">
    <property type="entry name" value="SH3"/>
    <property type="match status" value="2"/>
</dbReference>
<dbReference type="InterPro" id="IPR051228">
    <property type="entry name" value="NADPH_Oxidase/PX-Domain"/>
</dbReference>
<evidence type="ECO:0000313" key="7">
    <source>
        <dbReference type="EMBL" id="EFC44368.1"/>
    </source>
</evidence>